<evidence type="ECO:0000313" key="2">
    <source>
        <dbReference type="Proteomes" id="UP000694556"/>
    </source>
</evidence>
<name>A0A8C3B6B4_CAIMO</name>
<reference evidence="1" key="1">
    <citation type="submission" date="2018-09" db="EMBL/GenBank/DDBJ databases">
        <title>Common duck and Muscovy duck high density SNP chip.</title>
        <authorList>
            <person name="Vignal A."/>
            <person name="Thebault N."/>
            <person name="Warren W.C."/>
        </authorList>
    </citation>
    <scope>NUCLEOTIDE SEQUENCE [LARGE SCALE GENOMIC DNA]</scope>
</reference>
<reference evidence="1" key="3">
    <citation type="submission" date="2025-09" db="UniProtKB">
        <authorList>
            <consortium name="Ensembl"/>
        </authorList>
    </citation>
    <scope>IDENTIFICATION</scope>
</reference>
<proteinExistence type="predicted"/>
<organism evidence="1 2">
    <name type="scientific">Cairina moschata</name>
    <name type="common">Muscovy duck</name>
    <dbReference type="NCBI Taxonomy" id="8855"/>
    <lineage>
        <taxon>Eukaryota</taxon>
        <taxon>Metazoa</taxon>
        <taxon>Chordata</taxon>
        <taxon>Craniata</taxon>
        <taxon>Vertebrata</taxon>
        <taxon>Euteleostomi</taxon>
        <taxon>Archelosauria</taxon>
        <taxon>Archosauria</taxon>
        <taxon>Dinosauria</taxon>
        <taxon>Saurischia</taxon>
        <taxon>Theropoda</taxon>
        <taxon>Coelurosauria</taxon>
        <taxon>Aves</taxon>
        <taxon>Neognathae</taxon>
        <taxon>Galloanserae</taxon>
        <taxon>Anseriformes</taxon>
        <taxon>Anatidae</taxon>
        <taxon>Anatinae</taxon>
        <taxon>Cairina</taxon>
    </lineage>
</organism>
<dbReference type="Ensembl" id="ENSCMMT00000000678.1">
    <property type="protein sequence ID" value="ENSCMMP00000000595.1"/>
    <property type="gene ID" value="ENSCMMG00000000411.1"/>
</dbReference>
<dbReference type="AlphaFoldDB" id="A0A8C3B6B4"/>
<accession>A0A8C3B6B4</accession>
<keyword evidence="2" id="KW-1185">Reference proteome</keyword>
<evidence type="ECO:0000313" key="1">
    <source>
        <dbReference type="Ensembl" id="ENSCMMP00000000595.1"/>
    </source>
</evidence>
<sequence>QCQVLEQTKQVNSSMCRPHDLPYSFLKTINGKYKLPPCVNHFPPEREPATPDPAVCLLSKMISVTSHLCTFVSLHKVWL</sequence>
<reference evidence="1" key="2">
    <citation type="submission" date="2025-08" db="UniProtKB">
        <authorList>
            <consortium name="Ensembl"/>
        </authorList>
    </citation>
    <scope>IDENTIFICATION</scope>
</reference>
<protein>
    <submittedName>
        <fullName evidence="1">Uncharacterized protein</fullName>
    </submittedName>
</protein>
<dbReference type="Proteomes" id="UP000694556">
    <property type="component" value="Chromosome 5"/>
</dbReference>